<dbReference type="AlphaFoldDB" id="A0A4R6XTL3"/>
<dbReference type="Proteomes" id="UP000295724">
    <property type="component" value="Unassembled WGS sequence"/>
</dbReference>
<evidence type="ECO:0000313" key="4">
    <source>
        <dbReference type="Proteomes" id="UP000295724"/>
    </source>
</evidence>
<dbReference type="Gene3D" id="2.40.160.10">
    <property type="entry name" value="Porin"/>
    <property type="match status" value="1"/>
</dbReference>
<feature type="signal peptide" evidence="2">
    <location>
        <begin position="1"/>
        <end position="19"/>
    </location>
</feature>
<evidence type="ECO:0000256" key="1">
    <source>
        <dbReference type="SAM" id="Coils"/>
    </source>
</evidence>
<keyword evidence="2" id="KW-0732">Signal</keyword>
<comment type="caution">
    <text evidence="3">The sequence shown here is derived from an EMBL/GenBank/DDBJ whole genome shotgun (WGS) entry which is preliminary data.</text>
</comment>
<gene>
    <name evidence="3" type="ORF">C8D91_0165</name>
</gene>
<feature type="chain" id="PRO_5020973592" description="Phosphate-selective porin O/P" evidence="2">
    <location>
        <begin position="20"/>
        <end position="406"/>
    </location>
</feature>
<evidence type="ECO:0000256" key="2">
    <source>
        <dbReference type="SAM" id="SignalP"/>
    </source>
</evidence>
<sequence length="406" mass="45227">MIKKTLILALSCFTVVASAAEKTPSIEEMWQIIQSQQKTIDALQAKLQEQDKTANQKAEQLEAQVDAQQEAIAVVADAIEERSEPTNRVKMGGYGELHYNNLDSGEEIDFHRFVLFFGYDFNEKTRFFSEFELEHALAGDGKPGEVELEQAYIEHLFNESTKATAGVSLVPVGILNETHEPDTFFGVERNNVEKNIIPSTWWEAGVGFNKQFNDRVGLDLFLSSGLNTPVSGSKAFLIRSGRQKVAEAQASDLAYTARIRYNPIPGLKLAATYQHQTDLTQGALDVAADLFEVNAQYQKGGFGLKALYANWDLDNNVNDINAGRAEQMGYYIEPSYRFGGAREYGVFARYSVYNNNAADSNALDVEQVDIGFNYWLTPTTVFKFDYQDQSEGGSDDGFNLGVGYSF</sequence>
<dbReference type="InterPro" id="IPR023614">
    <property type="entry name" value="Porin_dom_sf"/>
</dbReference>
<dbReference type="RefSeq" id="WP_099018045.1">
    <property type="nucleotide sequence ID" value="NZ_NIHB01000001.1"/>
</dbReference>
<evidence type="ECO:0000313" key="3">
    <source>
        <dbReference type="EMBL" id="TDR23305.1"/>
    </source>
</evidence>
<dbReference type="OrthoDB" id="9768080at2"/>
<dbReference type="EMBL" id="SNZB01000001">
    <property type="protein sequence ID" value="TDR23305.1"/>
    <property type="molecule type" value="Genomic_DNA"/>
</dbReference>
<evidence type="ECO:0008006" key="5">
    <source>
        <dbReference type="Google" id="ProtNLM"/>
    </source>
</evidence>
<organism evidence="3 4">
    <name type="scientific">Marinicella litoralis</name>
    <dbReference type="NCBI Taxonomy" id="644220"/>
    <lineage>
        <taxon>Bacteria</taxon>
        <taxon>Pseudomonadati</taxon>
        <taxon>Pseudomonadota</taxon>
        <taxon>Gammaproteobacteria</taxon>
        <taxon>Lysobacterales</taxon>
        <taxon>Marinicellaceae</taxon>
        <taxon>Marinicella</taxon>
    </lineage>
</organism>
<accession>A0A4R6XTL3</accession>
<proteinExistence type="predicted"/>
<dbReference type="SUPFAM" id="SSF56935">
    <property type="entry name" value="Porins"/>
    <property type="match status" value="1"/>
</dbReference>
<protein>
    <recommendedName>
        <fullName evidence="5">Phosphate-selective porin O/P</fullName>
    </recommendedName>
</protein>
<keyword evidence="4" id="KW-1185">Reference proteome</keyword>
<name>A0A4R6XTL3_9GAMM</name>
<reference evidence="3 4" key="1">
    <citation type="submission" date="2019-03" db="EMBL/GenBank/DDBJ databases">
        <title>Genomic Encyclopedia of Type Strains, Phase IV (KMG-IV): sequencing the most valuable type-strain genomes for metagenomic binning, comparative biology and taxonomic classification.</title>
        <authorList>
            <person name="Goeker M."/>
        </authorList>
    </citation>
    <scope>NUCLEOTIDE SEQUENCE [LARGE SCALE GENOMIC DNA]</scope>
    <source>
        <strain evidence="3 4">DSM 25488</strain>
    </source>
</reference>
<keyword evidence="1" id="KW-0175">Coiled coil</keyword>
<feature type="coiled-coil region" evidence="1">
    <location>
        <begin position="33"/>
        <end position="78"/>
    </location>
</feature>